<dbReference type="InterPro" id="IPR036638">
    <property type="entry name" value="HLH_DNA-bd_sf"/>
</dbReference>
<evidence type="ECO:0000256" key="2">
    <source>
        <dbReference type="ARBA" id="ARBA00004496"/>
    </source>
</evidence>
<dbReference type="PROSITE" id="PS50888">
    <property type="entry name" value="BHLH"/>
    <property type="match status" value="1"/>
</dbReference>
<reference evidence="15" key="1">
    <citation type="submission" date="2025-08" db="UniProtKB">
        <authorList>
            <consortium name="RefSeq"/>
        </authorList>
    </citation>
    <scope>IDENTIFICATION</scope>
    <source>
        <tissue evidence="15">Sperm</tissue>
    </source>
</reference>
<evidence type="ECO:0000313" key="14">
    <source>
        <dbReference type="Proteomes" id="UP001318040"/>
    </source>
</evidence>
<dbReference type="InterPro" id="IPR050370">
    <property type="entry name" value="HES_HEY"/>
</dbReference>
<comment type="subcellular location">
    <subcellularLocation>
        <location evidence="2">Cytoplasm</location>
    </subcellularLocation>
    <subcellularLocation>
        <location evidence="1">Nucleus</location>
    </subcellularLocation>
</comment>
<dbReference type="GO" id="GO:0048511">
    <property type="term" value="P:rhythmic process"/>
    <property type="evidence" value="ECO:0007669"/>
    <property type="project" value="UniProtKB-KW"/>
</dbReference>
<evidence type="ECO:0000256" key="5">
    <source>
        <dbReference type="ARBA" id="ARBA00022843"/>
    </source>
</evidence>
<evidence type="ECO:0000256" key="4">
    <source>
        <dbReference type="ARBA" id="ARBA00022499"/>
    </source>
</evidence>
<sequence length="429" mass="45750">METSFVNSESRFSVMGDGSLRGGGGGMDYQAFMYGARSRRSIKREDCKEGYKLPHRLIEKKRRDRINECIVQLKELLPENLKLATLGHLEKAVVLELTVQHMQALTALSQQQKEHIAALQSGEATAATGSSSSPPSSSPPSTPLSSSLSYSAGYESCAREVMSYLGRTERASGPRLLSHLQRAVGHVELDTSPPAENNNHHQQQQQQLMPAKVQYLQQRAQQSHFSSSGSSSGSSDSSGSSSSSGGDDELAPRRNCVPVIQRACAAAAAGGDASGSDDTDTDSGYGGEGAGPSPAEPSGVGERTTPPPPPPPPPPPRVKREGDAPEAPCGGTVAKRPRPSSPPTERPRAGAVPRGQQQQQQQLTPPPPPPPPHPALCLPFYLFPPSAAYLQLLREKSGLREYAWPTQPFPFAYGPQQPAPRPVSPHRGD</sequence>
<dbReference type="GO" id="GO:0005737">
    <property type="term" value="C:cytoplasm"/>
    <property type="evidence" value="ECO:0007669"/>
    <property type="project" value="UniProtKB-SubCell"/>
</dbReference>
<keyword evidence="6" id="KW-0805">Transcription regulation</keyword>
<evidence type="ECO:0000256" key="9">
    <source>
        <dbReference type="ARBA" id="ARBA00023163"/>
    </source>
</evidence>
<feature type="region of interest" description="Disordered" evidence="11">
    <location>
        <begin position="116"/>
        <end position="149"/>
    </location>
</feature>
<dbReference type="SMART" id="SM00353">
    <property type="entry name" value="HLH"/>
    <property type="match status" value="1"/>
</dbReference>
<evidence type="ECO:0000259" key="13">
    <source>
        <dbReference type="PROSITE" id="PS51054"/>
    </source>
</evidence>
<dbReference type="GO" id="GO:0003677">
    <property type="term" value="F:DNA binding"/>
    <property type="evidence" value="ECO:0007669"/>
    <property type="project" value="UniProtKB-KW"/>
</dbReference>
<dbReference type="SMART" id="SM00511">
    <property type="entry name" value="ORANGE"/>
    <property type="match status" value="1"/>
</dbReference>
<feature type="compositionally biased region" description="Low complexity" evidence="11">
    <location>
        <begin position="226"/>
        <end position="245"/>
    </location>
</feature>
<dbReference type="GO" id="GO:0006355">
    <property type="term" value="P:regulation of DNA-templated transcription"/>
    <property type="evidence" value="ECO:0007669"/>
    <property type="project" value="InterPro"/>
</dbReference>
<dbReference type="Gene3D" id="4.10.280.10">
    <property type="entry name" value="Helix-loop-helix DNA-binding domain"/>
    <property type="match status" value="1"/>
</dbReference>
<evidence type="ECO:0000256" key="6">
    <source>
        <dbReference type="ARBA" id="ARBA00023015"/>
    </source>
</evidence>
<feature type="domain" description="BHLH" evidence="12">
    <location>
        <begin position="50"/>
        <end position="105"/>
    </location>
</feature>
<feature type="region of interest" description="Disordered" evidence="11">
    <location>
        <begin position="405"/>
        <end position="429"/>
    </location>
</feature>
<dbReference type="Proteomes" id="UP001318040">
    <property type="component" value="Chromosome 30"/>
</dbReference>
<dbReference type="Pfam" id="PF00010">
    <property type="entry name" value="HLH"/>
    <property type="match status" value="1"/>
</dbReference>
<keyword evidence="8" id="KW-0238">DNA-binding</keyword>
<feature type="region of interest" description="Disordered" evidence="11">
    <location>
        <begin position="189"/>
        <end position="380"/>
    </location>
</feature>
<dbReference type="GO" id="GO:0046983">
    <property type="term" value="F:protein dimerization activity"/>
    <property type="evidence" value="ECO:0007669"/>
    <property type="project" value="InterPro"/>
</dbReference>
<evidence type="ECO:0000256" key="1">
    <source>
        <dbReference type="ARBA" id="ARBA00004123"/>
    </source>
</evidence>
<dbReference type="AlphaFoldDB" id="A0AAJ7X2S1"/>
<organism evidence="14 15">
    <name type="scientific">Petromyzon marinus</name>
    <name type="common">Sea lamprey</name>
    <dbReference type="NCBI Taxonomy" id="7757"/>
    <lineage>
        <taxon>Eukaryota</taxon>
        <taxon>Metazoa</taxon>
        <taxon>Chordata</taxon>
        <taxon>Craniata</taxon>
        <taxon>Vertebrata</taxon>
        <taxon>Cyclostomata</taxon>
        <taxon>Hyperoartia</taxon>
        <taxon>Petromyzontiformes</taxon>
        <taxon>Petromyzontidae</taxon>
        <taxon>Petromyzon</taxon>
    </lineage>
</organism>
<dbReference type="SUPFAM" id="SSF47459">
    <property type="entry name" value="HLH, helix-loop-helix DNA-binding domain"/>
    <property type="match status" value="1"/>
</dbReference>
<evidence type="ECO:0000256" key="11">
    <source>
        <dbReference type="SAM" id="MobiDB-lite"/>
    </source>
</evidence>
<protein>
    <submittedName>
        <fullName evidence="15">Class E basic helix-loop-helix protein 41-like isoform X1</fullName>
    </submittedName>
</protein>
<feature type="compositionally biased region" description="Pro residues" evidence="11">
    <location>
        <begin position="305"/>
        <end position="316"/>
    </location>
</feature>
<keyword evidence="10" id="KW-0539">Nucleus</keyword>
<dbReference type="InterPro" id="IPR011598">
    <property type="entry name" value="bHLH_dom"/>
</dbReference>
<name>A0AAJ7X2S1_PETMA</name>
<feature type="domain" description="Orange" evidence="13">
    <location>
        <begin position="150"/>
        <end position="180"/>
    </location>
</feature>
<dbReference type="Gene3D" id="6.10.250.980">
    <property type="match status" value="1"/>
</dbReference>
<feature type="compositionally biased region" description="Low complexity" evidence="11">
    <location>
        <begin position="291"/>
        <end position="302"/>
    </location>
</feature>
<feature type="compositionally biased region" description="Low complexity" evidence="11">
    <location>
        <begin position="265"/>
        <end position="274"/>
    </location>
</feature>
<feature type="compositionally biased region" description="Polar residues" evidence="11">
    <location>
        <begin position="215"/>
        <end position="225"/>
    </location>
</feature>
<feature type="compositionally biased region" description="Low complexity" evidence="11">
    <location>
        <begin position="121"/>
        <end position="135"/>
    </location>
</feature>
<keyword evidence="14" id="KW-1185">Reference proteome</keyword>
<dbReference type="GO" id="GO:0005634">
    <property type="term" value="C:nucleus"/>
    <property type="evidence" value="ECO:0007669"/>
    <property type="project" value="UniProtKB-SubCell"/>
</dbReference>
<keyword evidence="3" id="KW-0678">Repressor</keyword>
<gene>
    <name evidence="15" type="primary">LOC116947489</name>
</gene>
<evidence type="ECO:0000256" key="10">
    <source>
        <dbReference type="ARBA" id="ARBA00023242"/>
    </source>
</evidence>
<proteinExistence type="predicted"/>
<dbReference type="KEGG" id="pmrn:116947489"/>
<evidence type="ECO:0000256" key="8">
    <source>
        <dbReference type="ARBA" id="ARBA00023125"/>
    </source>
</evidence>
<dbReference type="SUPFAM" id="SSF158457">
    <property type="entry name" value="Orange domain-like"/>
    <property type="match status" value="1"/>
</dbReference>
<evidence type="ECO:0000256" key="7">
    <source>
        <dbReference type="ARBA" id="ARBA00023108"/>
    </source>
</evidence>
<dbReference type="PROSITE" id="PS51054">
    <property type="entry name" value="ORANGE"/>
    <property type="match status" value="1"/>
</dbReference>
<evidence type="ECO:0000259" key="12">
    <source>
        <dbReference type="PROSITE" id="PS50888"/>
    </source>
</evidence>
<keyword evidence="5" id="KW-0832">Ubl conjugation</keyword>
<keyword evidence="7" id="KW-0090">Biological rhythms</keyword>
<dbReference type="FunFam" id="4.10.280.10:FF:000020">
    <property type="entry name" value="class E basic helix-loop-helix protein 40"/>
    <property type="match status" value="1"/>
</dbReference>
<keyword evidence="9" id="KW-0804">Transcription</keyword>
<dbReference type="InterPro" id="IPR003650">
    <property type="entry name" value="Orange_dom"/>
</dbReference>
<dbReference type="RefSeq" id="XP_032819186.1">
    <property type="nucleotide sequence ID" value="XM_032963295.1"/>
</dbReference>
<dbReference type="PANTHER" id="PTHR10985">
    <property type="entry name" value="BASIC HELIX-LOOP-HELIX TRANSCRIPTION FACTOR, HES-RELATED"/>
    <property type="match status" value="1"/>
</dbReference>
<evidence type="ECO:0000313" key="15">
    <source>
        <dbReference type="RefSeq" id="XP_032819186.1"/>
    </source>
</evidence>
<feature type="compositionally biased region" description="Pro residues" evidence="11">
    <location>
        <begin position="364"/>
        <end position="374"/>
    </location>
</feature>
<dbReference type="Pfam" id="PF07527">
    <property type="entry name" value="Hairy_orange"/>
    <property type="match status" value="1"/>
</dbReference>
<accession>A0AAJ7X2S1</accession>
<keyword evidence="4" id="KW-1017">Isopeptide bond</keyword>
<evidence type="ECO:0000256" key="3">
    <source>
        <dbReference type="ARBA" id="ARBA00022491"/>
    </source>
</evidence>